<dbReference type="InterPro" id="IPR036291">
    <property type="entry name" value="NAD(P)-bd_dom_sf"/>
</dbReference>
<comment type="caution">
    <text evidence="2">The sequence shown here is derived from an EMBL/GenBank/DDBJ whole genome shotgun (WGS) entry which is preliminary data.</text>
</comment>
<dbReference type="Proteomes" id="UP001597114">
    <property type="component" value="Unassembled WGS sequence"/>
</dbReference>
<dbReference type="SUPFAM" id="SSF51735">
    <property type="entry name" value="NAD(P)-binding Rossmann-fold domains"/>
    <property type="match status" value="1"/>
</dbReference>
<dbReference type="Pfam" id="PF13602">
    <property type="entry name" value="ADH_zinc_N_2"/>
    <property type="match status" value="1"/>
</dbReference>
<dbReference type="Gene3D" id="3.90.180.10">
    <property type="entry name" value="Medium-chain alcohol dehydrogenases, catalytic domain"/>
    <property type="match status" value="1"/>
</dbReference>
<dbReference type="InterPro" id="IPR051397">
    <property type="entry name" value="Zn-ADH-like_protein"/>
</dbReference>
<evidence type="ECO:0000313" key="3">
    <source>
        <dbReference type="Proteomes" id="UP001597114"/>
    </source>
</evidence>
<evidence type="ECO:0000259" key="1">
    <source>
        <dbReference type="SMART" id="SM00829"/>
    </source>
</evidence>
<name>A0ABW4FBB2_9PSEU</name>
<dbReference type="Gene3D" id="3.40.50.720">
    <property type="entry name" value="NAD(P)-binding Rossmann-like Domain"/>
    <property type="match status" value="1"/>
</dbReference>
<dbReference type="InterPro" id="IPR011032">
    <property type="entry name" value="GroES-like_sf"/>
</dbReference>
<keyword evidence="3" id="KW-1185">Reference proteome</keyword>
<dbReference type="SMART" id="SM00829">
    <property type="entry name" value="PKS_ER"/>
    <property type="match status" value="1"/>
</dbReference>
<dbReference type="InterPro" id="IPR020843">
    <property type="entry name" value="ER"/>
</dbReference>
<dbReference type="PROSITE" id="PS01162">
    <property type="entry name" value="QOR_ZETA_CRYSTAL"/>
    <property type="match status" value="1"/>
</dbReference>
<dbReference type="PANTHER" id="PTHR43677">
    <property type="entry name" value="SHORT-CHAIN DEHYDROGENASE/REDUCTASE"/>
    <property type="match status" value="1"/>
</dbReference>
<sequence length="323" mass="33010">MRMVRFHTYGGPEVLTVEETPVPRPAEGELLVEVAAVGVNLPVVRLTRGGPDGAGVPLPHAPGGDVVGRVAAVGAGVTGWEPGRRVAALAPTGAYAEYVPVSAALAAPVPGGVDDEAAVQMVRGGQVALGVLRAAGLQGGESVLVTAAAGGVGHLSVQLARTIGAARVVAAIGPAAGAAKTDALRAVGADQVITYDELSAGGVEPVDVVLDGVGGEVQRACLEALAPLGRLVAFSGAGATVDVNELRMHSRTIIGFAMAHFAGGRPEVYAEHRRELWDLHLQGRLRPLVHRVLPLERSPDAHRIVEGRVNVGKVLVRPHAGHC</sequence>
<dbReference type="InterPro" id="IPR002364">
    <property type="entry name" value="Quin_OxRdtase/zeta-crystal_CS"/>
</dbReference>
<dbReference type="Pfam" id="PF08240">
    <property type="entry name" value="ADH_N"/>
    <property type="match status" value="1"/>
</dbReference>
<proteinExistence type="predicted"/>
<dbReference type="PANTHER" id="PTHR43677:SF4">
    <property type="entry name" value="QUINONE OXIDOREDUCTASE-LIKE PROTEIN 2"/>
    <property type="match status" value="1"/>
</dbReference>
<feature type="domain" description="Enoyl reductase (ER)" evidence="1">
    <location>
        <begin position="10"/>
        <end position="316"/>
    </location>
</feature>
<dbReference type="SUPFAM" id="SSF50129">
    <property type="entry name" value="GroES-like"/>
    <property type="match status" value="1"/>
</dbReference>
<dbReference type="EMBL" id="JBHUCO010000072">
    <property type="protein sequence ID" value="MFD1523884.1"/>
    <property type="molecule type" value="Genomic_DNA"/>
</dbReference>
<gene>
    <name evidence="2" type="ORF">ACFSJD_40805</name>
</gene>
<dbReference type="RefSeq" id="WP_344726877.1">
    <property type="nucleotide sequence ID" value="NZ_BAAAUS010000039.1"/>
</dbReference>
<dbReference type="InterPro" id="IPR013154">
    <property type="entry name" value="ADH-like_N"/>
</dbReference>
<protein>
    <submittedName>
        <fullName evidence="2">Zinc-binding alcohol dehydrogenase family protein</fullName>
    </submittedName>
</protein>
<accession>A0ABW4FBB2</accession>
<reference evidence="3" key="1">
    <citation type="journal article" date="2019" name="Int. J. Syst. Evol. Microbiol.">
        <title>The Global Catalogue of Microorganisms (GCM) 10K type strain sequencing project: providing services to taxonomists for standard genome sequencing and annotation.</title>
        <authorList>
            <consortium name="The Broad Institute Genomics Platform"/>
            <consortium name="The Broad Institute Genome Sequencing Center for Infectious Disease"/>
            <person name="Wu L."/>
            <person name="Ma J."/>
        </authorList>
    </citation>
    <scope>NUCLEOTIDE SEQUENCE [LARGE SCALE GENOMIC DNA]</scope>
    <source>
        <strain evidence="3">CCM 7043</strain>
    </source>
</reference>
<organism evidence="2 3">
    <name type="scientific">Pseudonocardia yunnanensis</name>
    <dbReference type="NCBI Taxonomy" id="58107"/>
    <lineage>
        <taxon>Bacteria</taxon>
        <taxon>Bacillati</taxon>
        <taxon>Actinomycetota</taxon>
        <taxon>Actinomycetes</taxon>
        <taxon>Pseudonocardiales</taxon>
        <taxon>Pseudonocardiaceae</taxon>
        <taxon>Pseudonocardia</taxon>
    </lineage>
</organism>
<evidence type="ECO:0000313" key="2">
    <source>
        <dbReference type="EMBL" id="MFD1523884.1"/>
    </source>
</evidence>